<evidence type="ECO:0000313" key="3">
    <source>
        <dbReference type="Proteomes" id="UP000240009"/>
    </source>
</evidence>
<sequence length="86" mass="9698">MAVKEVDDVIIAVYVMVDVPADQVVADHDVAERFLSEVNSRLSGALHLDQKALNKRLINLRRRGEDNGGLPRLRNNYHGRGPNRPR</sequence>
<accession>A0A2S8F5E9</accession>
<proteinExistence type="predicted"/>
<comment type="caution">
    <text evidence="2">The sequence shown here is derived from an EMBL/GenBank/DDBJ whole genome shotgun (WGS) entry which is preliminary data.</text>
</comment>
<gene>
    <name evidence="2" type="ORF">C5Y96_17725</name>
</gene>
<dbReference type="RefSeq" id="WP_105356068.1">
    <property type="nucleotide sequence ID" value="NZ_PUIA01000057.1"/>
</dbReference>
<dbReference type="AlphaFoldDB" id="A0A2S8F5E9"/>
<evidence type="ECO:0000256" key="1">
    <source>
        <dbReference type="SAM" id="MobiDB-lite"/>
    </source>
</evidence>
<dbReference type="Proteomes" id="UP000240009">
    <property type="component" value="Unassembled WGS sequence"/>
</dbReference>
<feature type="compositionally biased region" description="Basic residues" evidence="1">
    <location>
        <begin position="75"/>
        <end position="86"/>
    </location>
</feature>
<evidence type="ECO:0000313" key="2">
    <source>
        <dbReference type="EMBL" id="PQO27381.1"/>
    </source>
</evidence>
<protein>
    <submittedName>
        <fullName evidence="2">Uncharacterized protein</fullName>
    </submittedName>
</protein>
<name>A0A2S8F5E9_9BACT</name>
<organism evidence="2 3">
    <name type="scientific">Blastopirellula marina</name>
    <dbReference type="NCBI Taxonomy" id="124"/>
    <lineage>
        <taxon>Bacteria</taxon>
        <taxon>Pseudomonadati</taxon>
        <taxon>Planctomycetota</taxon>
        <taxon>Planctomycetia</taxon>
        <taxon>Pirellulales</taxon>
        <taxon>Pirellulaceae</taxon>
        <taxon>Blastopirellula</taxon>
    </lineage>
</organism>
<reference evidence="2 3" key="1">
    <citation type="submission" date="2018-02" db="EMBL/GenBank/DDBJ databases">
        <title>Comparative genomes isolates from brazilian mangrove.</title>
        <authorList>
            <person name="Araujo J.E."/>
            <person name="Taketani R.G."/>
            <person name="Silva M.C.P."/>
            <person name="Loureco M.V."/>
            <person name="Andreote F.D."/>
        </authorList>
    </citation>
    <scope>NUCLEOTIDE SEQUENCE [LARGE SCALE GENOMIC DNA]</scope>
    <source>
        <strain evidence="2 3">HEX-2 MGV</strain>
    </source>
</reference>
<feature type="region of interest" description="Disordered" evidence="1">
    <location>
        <begin position="63"/>
        <end position="86"/>
    </location>
</feature>
<dbReference type="EMBL" id="PUIA01000057">
    <property type="protein sequence ID" value="PQO27381.1"/>
    <property type="molecule type" value="Genomic_DNA"/>
</dbReference>